<dbReference type="Pfam" id="PF01965">
    <property type="entry name" value="DJ-1_PfpI"/>
    <property type="match status" value="1"/>
</dbReference>
<keyword evidence="1" id="KW-0805">Transcription regulation</keyword>
<sequence>MMAFTGAVDALVTANLLSSTPLYRFETIGIDSSTVRCDLGFDISVSSQIRGFQVDDLDMIFICGGYRSPLKPNDQLFDLLRTADKKGLVLGGLWNGSLFLAWAGLMDGYECTLHPENRACLEETCPRVIPSTQAFVIDRNRVSCAGASSALNMMLATIKKHYGKNVVRGIEEVLTCDKISEESGRPILTATSDPMLPEKFKEVLQLMESNIEEPLGIDELANFVGLSRRQIERLFHRYADTTPSKYYLELRITRARRLLLQTNESVTSIAAACGFLTQPHLSRCYRDYFGISPTEARQARDREA</sequence>
<evidence type="ECO:0000259" key="4">
    <source>
        <dbReference type="PROSITE" id="PS01124"/>
    </source>
</evidence>
<organism evidence="5 6">
    <name type="scientific">Marinobacterium zhoushanense</name>
    <dbReference type="NCBI Taxonomy" id="1679163"/>
    <lineage>
        <taxon>Bacteria</taxon>
        <taxon>Pseudomonadati</taxon>
        <taxon>Pseudomonadota</taxon>
        <taxon>Gammaproteobacteria</taxon>
        <taxon>Oceanospirillales</taxon>
        <taxon>Oceanospirillaceae</taxon>
        <taxon>Marinobacterium</taxon>
    </lineage>
</organism>
<proteinExistence type="predicted"/>
<evidence type="ECO:0000313" key="6">
    <source>
        <dbReference type="Proteomes" id="UP000629025"/>
    </source>
</evidence>
<dbReference type="PANTHER" id="PTHR43280:SF28">
    <property type="entry name" value="HTH-TYPE TRANSCRIPTIONAL ACTIVATOR RHAS"/>
    <property type="match status" value="1"/>
</dbReference>
<dbReference type="PANTHER" id="PTHR43280">
    <property type="entry name" value="ARAC-FAMILY TRANSCRIPTIONAL REGULATOR"/>
    <property type="match status" value="1"/>
</dbReference>
<dbReference type="PROSITE" id="PS00041">
    <property type="entry name" value="HTH_ARAC_FAMILY_1"/>
    <property type="match status" value="1"/>
</dbReference>
<evidence type="ECO:0000256" key="2">
    <source>
        <dbReference type="ARBA" id="ARBA00023125"/>
    </source>
</evidence>
<dbReference type="InterPro" id="IPR018062">
    <property type="entry name" value="HTH_AraC-typ_CS"/>
</dbReference>
<dbReference type="Proteomes" id="UP000629025">
    <property type="component" value="Unassembled WGS sequence"/>
</dbReference>
<dbReference type="Pfam" id="PF12833">
    <property type="entry name" value="HTH_18"/>
    <property type="match status" value="1"/>
</dbReference>
<evidence type="ECO:0000256" key="1">
    <source>
        <dbReference type="ARBA" id="ARBA00023015"/>
    </source>
</evidence>
<evidence type="ECO:0000313" key="5">
    <source>
        <dbReference type="EMBL" id="GGB80815.1"/>
    </source>
</evidence>
<dbReference type="SMART" id="SM00342">
    <property type="entry name" value="HTH_ARAC"/>
    <property type="match status" value="1"/>
</dbReference>
<dbReference type="PROSITE" id="PS01124">
    <property type="entry name" value="HTH_ARAC_FAMILY_2"/>
    <property type="match status" value="1"/>
</dbReference>
<keyword evidence="2" id="KW-0238">DNA-binding</keyword>
<dbReference type="InterPro" id="IPR002818">
    <property type="entry name" value="DJ-1/PfpI"/>
</dbReference>
<dbReference type="Gene3D" id="1.10.10.60">
    <property type="entry name" value="Homeodomain-like"/>
    <property type="match status" value="1"/>
</dbReference>
<gene>
    <name evidence="5" type="ORF">GCM10011352_03150</name>
</gene>
<keyword evidence="3" id="KW-0804">Transcription</keyword>
<dbReference type="SUPFAM" id="SSF46689">
    <property type="entry name" value="Homeodomain-like"/>
    <property type="match status" value="2"/>
</dbReference>
<comment type="caution">
    <text evidence="5">The sequence shown here is derived from an EMBL/GenBank/DDBJ whole genome shotgun (WGS) entry which is preliminary data.</text>
</comment>
<dbReference type="SUPFAM" id="SSF52317">
    <property type="entry name" value="Class I glutamine amidotransferase-like"/>
    <property type="match status" value="1"/>
</dbReference>
<accession>A0ABQ1K082</accession>
<dbReference type="CDD" id="cd03136">
    <property type="entry name" value="GATase1_AraC_ArgR_like"/>
    <property type="match status" value="1"/>
</dbReference>
<reference evidence="6" key="1">
    <citation type="journal article" date="2019" name="Int. J. Syst. Evol. Microbiol.">
        <title>The Global Catalogue of Microorganisms (GCM) 10K type strain sequencing project: providing services to taxonomists for standard genome sequencing and annotation.</title>
        <authorList>
            <consortium name="The Broad Institute Genomics Platform"/>
            <consortium name="The Broad Institute Genome Sequencing Center for Infectious Disease"/>
            <person name="Wu L."/>
            <person name="Ma J."/>
        </authorList>
    </citation>
    <scope>NUCLEOTIDE SEQUENCE [LARGE SCALE GENOMIC DNA]</scope>
    <source>
        <strain evidence="6">CGMCC 1.15341</strain>
    </source>
</reference>
<dbReference type="Gene3D" id="3.40.50.880">
    <property type="match status" value="1"/>
</dbReference>
<dbReference type="InterPro" id="IPR009057">
    <property type="entry name" value="Homeodomain-like_sf"/>
</dbReference>
<name>A0ABQ1K082_9GAMM</name>
<dbReference type="InterPro" id="IPR029062">
    <property type="entry name" value="Class_I_gatase-like"/>
</dbReference>
<dbReference type="EMBL" id="BMIJ01000001">
    <property type="protein sequence ID" value="GGB80815.1"/>
    <property type="molecule type" value="Genomic_DNA"/>
</dbReference>
<protein>
    <submittedName>
        <fullName evidence="5">AraC family transcriptional regulator</fullName>
    </submittedName>
</protein>
<feature type="domain" description="HTH araC/xylS-type" evidence="4">
    <location>
        <begin position="201"/>
        <end position="299"/>
    </location>
</feature>
<dbReference type="InterPro" id="IPR018060">
    <property type="entry name" value="HTH_AraC"/>
</dbReference>
<keyword evidence="6" id="KW-1185">Reference proteome</keyword>
<evidence type="ECO:0000256" key="3">
    <source>
        <dbReference type="ARBA" id="ARBA00023163"/>
    </source>
</evidence>